<comment type="caution">
    <text evidence="1">The sequence shown here is derived from an EMBL/GenBank/DDBJ whole genome shotgun (WGS) entry which is preliminary data.</text>
</comment>
<dbReference type="EMBL" id="LAZR01011082">
    <property type="protein sequence ID" value="KKM63531.1"/>
    <property type="molecule type" value="Genomic_DNA"/>
</dbReference>
<reference evidence="1" key="1">
    <citation type="journal article" date="2015" name="Nature">
        <title>Complex archaea that bridge the gap between prokaryotes and eukaryotes.</title>
        <authorList>
            <person name="Spang A."/>
            <person name="Saw J.H."/>
            <person name="Jorgensen S.L."/>
            <person name="Zaremba-Niedzwiedzka K."/>
            <person name="Martijn J."/>
            <person name="Lind A.E."/>
            <person name="van Eijk R."/>
            <person name="Schleper C."/>
            <person name="Guy L."/>
            <person name="Ettema T.J."/>
        </authorList>
    </citation>
    <scope>NUCLEOTIDE SEQUENCE</scope>
</reference>
<proteinExistence type="predicted"/>
<gene>
    <name evidence="1" type="ORF">LCGC14_1510610</name>
</gene>
<name>A0A0F9JM97_9ZZZZ</name>
<accession>A0A0F9JM97</accession>
<evidence type="ECO:0000313" key="1">
    <source>
        <dbReference type="EMBL" id="KKM63531.1"/>
    </source>
</evidence>
<protein>
    <submittedName>
        <fullName evidence="1">Uncharacterized protein</fullName>
    </submittedName>
</protein>
<organism evidence="1">
    <name type="scientific">marine sediment metagenome</name>
    <dbReference type="NCBI Taxonomy" id="412755"/>
    <lineage>
        <taxon>unclassified sequences</taxon>
        <taxon>metagenomes</taxon>
        <taxon>ecological metagenomes</taxon>
    </lineage>
</organism>
<sequence length="31" mass="3430">GIEHISFNNTEKKILSLKGDSLVSKRNKGSE</sequence>
<feature type="non-terminal residue" evidence="1">
    <location>
        <position position="1"/>
    </location>
</feature>
<dbReference type="AlphaFoldDB" id="A0A0F9JM97"/>